<keyword evidence="4" id="KW-1185">Reference proteome</keyword>
<dbReference type="Proteomes" id="UP000029567">
    <property type="component" value="Unassembled WGS sequence"/>
</dbReference>
<evidence type="ECO:0000259" key="1">
    <source>
        <dbReference type="PROSITE" id="PS50943"/>
    </source>
</evidence>
<keyword evidence="3" id="KW-0238">DNA-binding</keyword>
<dbReference type="SUPFAM" id="SSF47413">
    <property type="entry name" value="lambda repressor-like DNA-binding domains"/>
    <property type="match status" value="1"/>
</dbReference>
<gene>
    <name evidence="2" type="ORF">P245_26280</name>
    <name evidence="3" type="ORF">P608_18730</name>
</gene>
<reference evidence="4 5" key="1">
    <citation type="submission" date="2013-09" db="EMBL/GenBank/DDBJ databases">
        <title>High correlation between genotypes and phenotypes of environmental bacteria Comamonas testosteroni strains.</title>
        <authorList>
            <person name="Liu L."/>
            <person name="Zhu W."/>
            <person name="Xia X."/>
            <person name="Xu B."/>
            <person name="Luo M."/>
            <person name="Wang G."/>
        </authorList>
    </citation>
    <scope>NUCLEOTIDE SEQUENCE [LARGE SCALE GENOMIC DNA]</scope>
    <source>
        <strain evidence="3 4">DF2</strain>
        <strain evidence="2 5">JL14</strain>
    </source>
</reference>
<accession>A0A096GRB8</accession>
<protein>
    <submittedName>
        <fullName evidence="3">DNA-binding protein</fullName>
    </submittedName>
</protein>
<dbReference type="Proteomes" id="UP000029549">
    <property type="component" value="Unassembled WGS sequence"/>
</dbReference>
<dbReference type="EMBL" id="AWTP01000126">
    <property type="protein sequence ID" value="KGH08181.1"/>
    <property type="molecule type" value="Genomic_DNA"/>
</dbReference>
<dbReference type="PROSITE" id="PS50943">
    <property type="entry name" value="HTH_CROC1"/>
    <property type="match status" value="1"/>
</dbReference>
<dbReference type="SMART" id="SM00530">
    <property type="entry name" value="HTH_XRE"/>
    <property type="match status" value="1"/>
</dbReference>
<feature type="domain" description="HTH cro/C1-type" evidence="1">
    <location>
        <begin position="7"/>
        <end position="60"/>
    </location>
</feature>
<dbReference type="InterPro" id="IPR010982">
    <property type="entry name" value="Lambda_DNA-bd_dom_sf"/>
</dbReference>
<sequence>MGIGARLREERERLGLNQEGFGQLGGVRKQAQLLYEKDERKPDSDYLVAVAAAGVDVLFVLTGRRQSDLPAGDAGEQLLLENFRRCSLAARQNLLQSSILLAAGLPAEASSVANSPTQSRLPRL</sequence>
<dbReference type="RefSeq" id="WP_034351660.1">
    <property type="nucleotide sequence ID" value="NZ_AWOS01000002.1"/>
</dbReference>
<name>A0A096GRB8_9BURK</name>
<evidence type="ECO:0000313" key="4">
    <source>
        <dbReference type="Proteomes" id="UP000029549"/>
    </source>
</evidence>
<dbReference type="OrthoDB" id="7011085at2"/>
<dbReference type="GO" id="GO:0003677">
    <property type="term" value="F:DNA binding"/>
    <property type="evidence" value="ECO:0007669"/>
    <property type="project" value="UniProtKB-KW"/>
</dbReference>
<proteinExistence type="predicted"/>
<organism evidence="3 4">
    <name type="scientific">Comamonas thiooxydans</name>
    <dbReference type="NCBI Taxonomy" id="363952"/>
    <lineage>
        <taxon>Bacteria</taxon>
        <taxon>Pseudomonadati</taxon>
        <taxon>Pseudomonadota</taxon>
        <taxon>Betaproteobacteria</taxon>
        <taxon>Burkholderiales</taxon>
        <taxon>Comamonadaceae</taxon>
        <taxon>Comamonas</taxon>
    </lineage>
</organism>
<evidence type="ECO:0000313" key="3">
    <source>
        <dbReference type="EMBL" id="KGH08181.1"/>
    </source>
</evidence>
<dbReference type="AlphaFoldDB" id="A0A096GRB8"/>
<dbReference type="Gene3D" id="1.10.260.40">
    <property type="entry name" value="lambda repressor-like DNA-binding domains"/>
    <property type="match status" value="1"/>
</dbReference>
<dbReference type="EMBL" id="AWTN01000148">
    <property type="protein sequence ID" value="KGG82947.1"/>
    <property type="molecule type" value="Genomic_DNA"/>
</dbReference>
<dbReference type="CDD" id="cd00093">
    <property type="entry name" value="HTH_XRE"/>
    <property type="match status" value="1"/>
</dbReference>
<comment type="caution">
    <text evidence="3">The sequence shown here is derived from an EMBL/GenBank/DDBJ whole genome shotgun (WGS) entry which is preliminary data.</text>
</comment>
<evidence type="ECO:0000313" key="5">
    <source>
        <dbReference type="Proteomes" id="UP000029567"/>
    </source>
</evidence>
<evidence type="ECO:0000313" key="2">
    <source>
        <dbReference type="EMBL" id="KGG82947.1"/>
    </source>
</evidence>
<dbReference type="InterPro" id="IPR001387">
    <property type="entry name" value="Cro/C1-type_HTH"/>
</dbReference>
<accession>A0A176U078</accession>